<accession>A0A967EAJ4</accession>
<sequence length="52" mass="6269">MKGSQGDERWNKALTFSLTYERESRLYVKEKRENPLLGIVYFQWVNTLREST</sequence>
<dbReference type="Proteomes" id="UP000597459">
    <property type="component" value="Unassembled WGS sequence"/>
</dbReference>
<dbReference type="AlphaFoldDB" id="A0A967EAJ4"/>
<evidence type="ECO:0000313" key="2">
    <source>
        <dbReference type="Proteomes" id="UP000597459"/>
    </source>
</evidence>
<dbReference type="EMBL" id="WOTH01000001">
    <property type="protein sequence ID" value="NHO52418.1"/>
    <property type="molecule type" value="Genomic_DNA"/>
</dbReference>
<gene>
    <name evidence="1" type="ORF">GOB87_00345</name>
</gene>
<organism evidence="1 2">
    <name type="scientific">Acetobacter estunensis</name>
    <dbReference type="NCBI Taxonomy" id="104097"/>
    <lineage>
        <taxon>Bacteria</taxon>
        <taxon>Pseudomonadati</taxon>
        <taxon>Pseudomonadota</taxon>
        <taxon>Alphaproteobacteria</taxon>
        <taxon>Acetobacterales</taxon>
        <taxon>Acetobacteraceae</taxon>
        <taxon>Acetobacter</taxon>
    </lineage>
</organism>
<proteinExistence type="predicted"/>
<dbReference type="RefSeq" id="WP_166312559.1">
    <property type="nucleotide sequence ID" value="NZ_WOTH01000001.1"/>
</dbReference>
<comment type="caution">
    <text evidence="1">The sequence shown here is derived from an EMBL/GenBank/DDBJ whole genome shotgun (WGS) entry which is preliminary data.</text>
</comment>
<protein>
    <submittedName>
        <fullName evidence="1">Uncharacterized protein</fullName>
    </submittedName>
</protein>
<reference evidence="1" key="1">
    <citation type="submission" date="2019-11" db="EMBL/GenBank/DDBJ databases">
        <title>Description of new Acetobacter species.</title>
        <authorList>
            <person name="Cleenwerck I."/>
            <person name="Sombolestani A.S."/>
        </authorList>
    </citation>
    <scope>NUCLEOTIDE SEQUENCE</scope>
    <source>
        <strain evidence="1">LMG 1626</strain>
    </source>
</reference>
<name>A0A967EAJ4_9PROT</name>
<keyword evidence="2" id="KW-1185">Reference proteome</keyword>
<evidence type="ECO:0000313" key="1">
    <source>
        <dbReference type="EMBL" id="NHO52418.1"/>
    </source>
</evidence>